<accession>A0A7X5ZJL2</accession>
<evidence type="ECO:0000259" key="6">
    <source>
        <dbReference type="PROSITE" id="PS50931"/>
    </source>
</evidence>
<dbReference type="GO" id="GO:0006351">
    <property type="term" value="P:DNA-templated transcription"/>
    <property type="evidence" value="ECO:0007669"/>
    <property type="project" value="TreeGrafter"/>
</dbReference>
<keyword evidence="5" id="KW-0175">Coiled coil</keyword>
<organism evidence="7 8">
    <name type="scientific">Luteibacter anthropi</name>
    <dbReference type="NCBI Taxonomy" id="564369"/>
    <lineage>
        <taxon>Bacteria</taxon>
        <taxon>Pseudomonadati</taxon>
        <taxon>Pseudomonadota</taxon>
        <taxon>Gammaproteobacteria</taxon>
        <taxon>Lysobacterales</taxon>
        <taxon>Rhodanobacteraceae</taxon>
        <taxon>Luteibacter</taxon>
    </lineage>
</organism>
<dbReference type="InterPro" id="IPR036390">
    <property type="entry name" value="WH_DNA-bd_sf"/>
</dbReference>
<dbReference type="Gene3D" id="1.10.10.10">
    <property type="entry name" value="Winged helix-like DNA-binding domain superfamily/Winged helix DNA-binding domain"/>
    <property type="match status" value="1"/>
</dbReference>
<dbReference type="Pfam" id="PF03466">
    <property type="entry name" value="LysR_substrate"/>
    <property type="match status" value="1"/>
</dbReference>
<keyword evidence="4" id="KW-0804">Transcription</keyword>
<dbReference type="PANTHER" id="PTHR30537">
    <property type="entry name" value="HTH-TYPE TRANSCRIPTIONAL REGULATOR"/>
    <property type="match status" value="1"/>
</dbReference>
<dbReference type="SUPFAM" id="SSF53850">
    <property type="entry name" value="Periplasmic binding protein-like II"/>
    <property type="match status" value="1"/>
</dbReference>
<dbReference type="AlphaFoldDB" id="A0A7X5ZJL2"/>
<evidence type="ECO:0000256" key="5">
    <source>
        <dbReference type="SAM" id="Coils"/>
    </source>
</evidence>
<dbReference type="GO" id="GO:0043565">
    <property type="term" value="F:sequence-specific DNA binding"/>
    <property type="evidence" value="ECO:0007669"/>
    <property type="project" value="TreeGrafter"/>
</dbReference>
<comment type="caution">
    <text evidence="7">The sequence shown here is derived from an EMBL/GenBank/DDBJ whole genome shotgun (WGS) entry which is preliminary data.</text>
</comment>
<evidence type="ECO:0000256" key="3">
    <source>
        <dbReference type="ARBA" id="ARBA00023125"/>
    </source>
</evidence>
<feature type="domain" description="HTH lysR-type" evidence="6">
    <location>
        <begin position="1"/>
        <end position="59"/>
    </location>
</feature>
<dbReference type="InterPro" id="IPR036388">
    <property type="entry name" value="WH-like_DNA-bd_sf"/>
</dbReference>
<dbReference type="PROSITE" id="PS50931">
    <property type="entry name" value="HTH_LYSR"/>
    <property type="match status" value="1"/>
</dbReference>
<evidence type="ECO:0000256" key="4">
    <source>
        <dbReference type="ARBA" id="ARBA00023163"/>
    </source>
</evidence>
<evidence type="ECO:0000256" key="1">
    <source>
        <dbReference type="ARBA" id="ARBA00009437"/>
    </source>
</evidence>
<evidence type="ECO:0000313" key="8">
    <source>
        <dbReference type="Proteomes" id="UP000490980"/>
    </source>
</evidence>
<dbReference type="PANTHER" id="PTHR30537:SF72">
    <property type="entry name" value="LYSR FAMILY TRANSCRIPTIONAL REGULATOR"/>
    <property type="match status" value="1"/>
</dbReference>
<reference evidence="7 8" key="1">
    <citation type="submission" date="2020-03" db="EMBL/GenBank/DDBJ databases">
        <authorList>
            <person name="Lai Q."/>
        </authorList>
    </citation>
    <scope>NUCLEOTIDE SEQUENCE [LARGE SCALE GENOMIC DNA]</scope>
    <source>
        <strain evidence="7 8">CCUG 25036</strain>
    </source>
</reference>
<feature type="coiled-coil region" evidence="5">
    <location>
        <begin position="66"/>
        <end position="93"/>
    </location>
</feature>
<dbReference type="FunFam" id="1.10.10.10:FF:000001">
    <property type="entry name" value="LysR family transcriptional regulator"/>
    <property type="match status" value="1"/>
</dbReference>
<dbReference type="Gene3D" id="3.40.190.10">
    <property type="entry name" value="Periplasmic binding protein-like II"/>
    <property type="match status" value="2"/>
</dbReference>
<protein>
    <submittedName>
        <fullName evidence="7">LysR family transcriptional regulator</fullName>
    </submittedName>
</protein>
<proteinExistence type="inferred from homology"/>
<dbReference type="Proteomes" id="UP000490980">
    <property type="component" value="Unassembled WGS sequence"/>
</dbReference>
<sequence length="304" mass="33847">MDSLGSLQTFVRVADARSFVDAGRSLGVTAAAVGKAIARLEQDMGVRLFHRSTRSVALTAEGQLFLVRCRRILTEAEAAKAELSERLGTAQGRLRISLPTVNDLTLPLLAEFAKRYPDVVLDLDFTDRVVDVIDEGFDAVIRVGKPTDSRLAGRYLGSFNRHLIASPAYLQAHGEPKKPEDLLAHHCMHYRYPSTGRLETWPLRYDGPELRIPESLICNDIQTRICFAARGFGIAFVPDHSSRGALQRGEVVTLLDDYLDASSCFNLLWPSGRHVLPKLRVFIDFVSEHMFPCPESAWRKVAAD</sequence>
<dbReference type="InterPro" id="IPR058163">
    <property type="entry name" value="LysR-type_TF_proteobact-type"/>
</dbReference>
<dbReference type="Pfam" id="PF00126">
    <property type="entry name" value="HTH_1"/>
    <property type="match status" value="1"/>
</dbReference>
<keyword evidence="2" id="KW-0805">Transcription regulation</keyword>
<dbReference type="InterPro" id="IPR000847">
    <property type="entry name" value="LysR_HTH_N"/>
</dbReference>
<dbReference type="RefSeq" id="WP_166950051.1">
    <property type="nucleotide sequence ID" value="NZ_CP077072.1"/>
</dbReference>
<evidence type="ECO:0000313" key="7">
    <source>
        <dbReference type="EMBL" id="NII07851.1"/>
    </source>
</evidence>
<dbReference type="EMBL" id="JAARLZ010000008">
    <property type="protein sequence ID" value="NII07851.1"/>
    <property type="molecule type" value="Genomic_DNA"/>
</dbReference>
<keyword evidence="3" id="KW-0238">DNA-binding</keyword>
<evidence type="ECO:0000256" key="2">
    <source>
        <dbReference type="ARBA" id="ARBA00023015"/>
    </source>
</evidence>
<comment type="similarity">
    <text evidence="1">Belongs to the LysR transcriptional regulatory family.</text>
</comment>
<dbReference type="CDD" id="cd08476">
    <property type="entry name" value="PBP2_CrgA_like_7"/>
    <property type="match status" value="1"/>
</dbReference>
<keyword evidence="8" id="KW-1185">Reference proteome</keyword>
<gene>
    <name evidence="7" type="ORF">HBF25_15815</name>
</gene>
<dbReference type="InterPro" id="IPR005119">
    <property type="entry name" value="LysR_subst-bd"/>
</dbReference>
<name>A0A7X5ZJL2_9GAMM</name>
<dbReference type="GO" id="GO:0003700">
    <property type="term" value="F:DNA-binding transcription factor activity"/>
    <property type="evidence" value="ECO:0007669"/>
    <property type="project" value="InterPro"/>
</dbReference>
<dbReference type="SUPFAM" id="SSF46785">
    <property type="entry name" value="Winged helix' DNA-binding domain"/>
    <property type="match status" value="1"/>
</dbReference>